<reference evidence="1 2" key="1">
    <citation type="journal article" date="2018" name="Front. Plant Sci.">
        <title>Red Clover (Trifolium pratense) and Zigzag Clover (T. medium) - A Picture of Genomic Similarities and Differences.</title>
        <authorList>
            <person name="Dluhosova J."/>
            <person name="Istvanek J."/>
            <person name="Nedelnik J."/>
            <person name="Repkova J."/>
        </authorList>
    </citation>
    <scope>NUCLEOTIDE SEQUENCE [LARGE SCALE GENOMIC DNA]</scope>
    <source>
        <strain evidence="2">cv. 10/8</strain>
        <tissue evidence="1">Leaf</tissue>
    </source>
</reference>
<name>A0A392VUV2_9FABA</name>
<comment type="caution">
    <text evidence="1">The sequence shown here is derived from an EMBL/GenBank/DDBJ whole genome shotgun (WGS) entry which is preliminary data.</text>
</comment>
<protein>
    <submittedName>
        <fullName evidence="1">Uncharacterized protein</fullName>
    </submittedName>
</protein>
<feature type="non-terminal residue" evidence="1">
    <location>
        <position position="1"/>
    </location>
</feature>
<dbReference type="Proteomes" id="UP000265520">
    <property type="component" value="Unassembled WGS sequence"/>
</dbReference>
<evidence type="ECO:0000313" key="1">
    <source>
        <dbReference type="EMBL" id="MCI91996.1"/>
    </source>
</evidence>
<keyword evidence="2" id="KW-1185">Reference proteome</keyword>
<evidence type="ECO:0000313" key="2">
    <source>
        <dbReference type="Proteomes" id="UP000265520"/>
    </source>
</evidence>
<proteinExistence type="predicted"/>
<dbReference type="EMBL" id="LXQA011287896">
    <property type="protein sequence ID" value="MCI91996.1"/>
    <property type="molecule type" value="Genomic_DNA"/>
</dbReference>
<accession>A0A392VUV2</accession>
<organism evidence="1 2">
    <name type="scientific">Trifolium medium</name>
    <dbReference type="NCBI Taxonomy" id="97028"/>
    <lineage>
        <taxon>Eukaryota</taxon>
        <taxon>Viridiplantae</taxon>
        <taxon>Streptophyta</taxon>
        <taxon>Embryophyta</taxon>
        <taxon>Tracheophyta</taxon>
        <taxon>Spermatophyta</taxon>
        <taxon>Magnoliopsida</taxon>
        <taxon>eudicotyledons</taxon>
        <taxon>Gunneridae</taxon>
        <taxon>Pentapetalae</taxon>
        <taxon>rosids</taxon>
        <taxon>fabids</taxon>
        <taxon>Fabales</taxon>
        <taxon>Fabaceae</taxon>
        <taxon>Papilionoideae</taxon>
        <taxon>50 kb inversion clade</taxon>
        <taxon>NPAAA clade</taxon>
        <taxon>Hologalegina</taxon>
        <taxon>IRL clade</taxon>
        <taxon>Trifolieae</taxon>
        <taxon>Trifolium</taxon>
    </lineage>
</organism>
<dbReference type="AlphaFoldDB" id="A0A392VUV2"/>
<sequence>VMEVSLRLVEHDEAYSERLEIVKCTKSMDWRQMRMTRILISNTMEWKD</sequence>